<evidence type="ECO:0000313" key="2">
    <source>
        <dbReference type="EMBL" id="UYP47383.1"/>
    </source>
</evidence>
<dbReference type="InterPro" id="IPR000182">
    <property type="entry name" value="GNAT_dom"/>
</dbReference>
<proteinExistence type="predicted"/>
<reference evidence="2" key="1">
    <citation type="submission" date="2022-09" db="EMBL/GenBank/DDBJ databases">
        <title>Actin cytoskeleton and complex cell architecture in an #Asgard archaeon.</title>
        <authorList>
            <person name="Ponce Toledo R.I."/>
            <person name="Schleper C."/>
            <person name="Rodrigues Oliveira T."/>
            <person name="Wollweber F."/>
            <person name="Xu J."/>
            <person name="Rittmann S."/>
            <person name="Klingl A."/>
            <person name="Pilhofer M."/>
        </authorList>
    </citation>
    <scope>NUCLEOTIDE SEQUENCE</scope>
    <source>
        <strain evidence="2">B-35</strain>
    </source>
</reference>
<dbReference type="Gene3D" id="3.40.630.30">
    <property type="match status" value="1"/>
</dbReference>
<accession>A0ABY6HV40</accession>
<dbReference type="SUPFAM" id="SSF55729">
    <property type="entry name" value="Acyl-CoA N-acyltransferases (Nat)"/>
    <property type="match status" value="1"/>
</dbReference>
<gene>
    <name evidence="2" type="ORF">NEF87_003668</name>
</gene>
<dbReference type="InterPro" id="IPR016181">
    <property type="entry name" value="Acyl_CoA_acyltransferase"/>
</dbReference>
<feature type="domain" description="N-acetyltransferase" evidence="1">
    <location>
        <begin position="4"/>
        <end position="142"/>
    </location>
</feature>
<dbReference type="CDD" id="cd04301">
    <property type="entry name" value="NAT_SF"/>
    <property type="match status" value="1"/>
</dbReference>
<evidence type="ECO:0000313" key="3">
    <source>
        <dbReference type="Proteomes" id="UP001208689"/>
    </source>
</evidence>
<dbReference type="Proteomes" id="UP001208689">
    <property type="component" value="Chromosome"/>
</dbReference>
<keyword evidence="3" id="KW-1185">Reference proteome</keyword>
<organism evidence="2 3">
    <name type="scientific">Candidatus Lokiarchaeum ossiferum</name>
    <dbReference type="NCBI Taxonomy" id="2951803"/>
    <lineage>
        <taxon>Archaea</taxon>
        <taxon>Promethearchaeati</taxon>
        <taxon>Promethearchaeota</taxon>
        <taxon>Promethearchaeia</taxon>
        <taxon>Promethearchaeales</taxon>
        <taxon>Promethearchaeaceae</taxon>
        <taxon>Candidatus Lokiarchaeum</taxon>
    </lineage>
</organism>
<dbReference type="EMBL" id="CP104013">
    <property type="protein sequence ID" value="UYP47383.1"/>
    <property type="molecule type" value="Genomic_DNA"/>
</dbReference>
<evidence type="ECO:0000259" key="1">
    <source>
        <dbReference type="PROSITE" id="PS51186"/>
    </source>
</evidence>
<name>A0ABY6HV40_9ARCH</name>
<dbReference type="Pfam" id="PF00583">
    <property type="entry name" value="Acetyltransf_1"/>
    <property type="match status" value="1"/>
</dbReference>
<protein>
    <recommendedName>
        <fullName evidence="1">N-acetyltransferase domain-containing protein</fullName>
    </recommendedName>
</protein>
<dbReference type="PROSITE" id="PS51186">
    <property type="entry name" value="GNAT"/>
    <property type="match status" value="1"/>
</dbReference>
<sequence length="152" mass="18046">MVKIAIYCFSEESISEIKHICRDFKHFECYSIYFKDPYYQVYVASIKEKKVGFIVLSRHSYNLYGDFLWVDEDYRNGKVGTELLQLAIEKGKKEGYRSFIGDTLSTNKKAQKLYERIGATKFGEFINFYGEGKEKLYQYRIIIEENLNKNMK</sequence>